<dbReference type="SFLD" id="SFLDG01129">
    <property type="entry name" value="C1.5:_HAD__Beta-PGM__Phosphata"/>
    <property type="match status" value="1"/>
</dbReference>
<dbReference type="Gene3D" id="1.50.10.20">
    <property type="match status" value="1"/>
</dbReference>
<evidence type="ECO:0000313" key="1">
    <source>
        <dbReference type="EMBL" id="KAK5988302.1"/>
    </source>
</evidence>
<gene>
    <name evidence="1" type="ORF">PT974_12449</name>
</gene>
<dbReference type="Pfam" id="PF00702">
    <property type="entry name" value="Hydrolase"/>
    <property type="match status" value="1"/>
</dbReference>
<dbReference type="InterPro" id="IPR023198">
    <property type="entry name" value="PGP-like_dom2"/>
</dbReference>
<dbReference type="SUPFAM" id="SSF48239">
    <property type="entry name" value="Terpenoid cyclases/Protein prenyltransferases"/>
    <property type="match status" value="1"/>
</dbReference>
<dbReference type="SUPFAM" id="SSF56784">
    <property type="entry name" value="HAD-like"/>
    <property type="match status" value="1"/>
</dbReference>
<dbReference type="NCBIfam" id="TIGR01509">
    <property type="entry name" value="HAD-SF-IA-v3"/>
    <property type="match status" value="1"/>
</dbReference>
<dbReference type="SFLD" id="SFLDS00003">
    <property type="entry name" value="Haloacid_Dehalogenase"/>
    <property type="match status" value="1"/>
</dbReference>
<protein>
    <submittedName>
        <fullName evidence="1">Sesquiterpene cyclase astC</fullName>
    </submittedName>
</protein>
<dbReference type="Gene3D" id="3.40.50.1000">
    <property type="entry name" value="HAD superfamily/HAD-like"/>
    <property type="match status" value="1"/>
</dbReference>
<dbReference type="InterPro" id="IPR023214">
    <property type="entry name" value="HAD_sf"/>
</dbReference>
<dbReference type="InterPro" id="IPR008930">
    <property type="entry name" value="Terpenoid_cyclase/PrenylTrfase"/>
</dbReference>
<dbReference type="PANTHER" id="PTHR43611">
    <property type="entry name" value="ALPHA-D-GLUCOSE 1-PHOSPHATE PHOSPHATASE"/>
    <property type="match status" value="1"/>
</dbReference>
<sequence length="479" mass="54327">MTSEKYSYLILDVGGVLVFNKSIKAVAFSPRQIANALDSPDWYEYERGKLTQEQCYEKVCQQFQFDLETWTQAIEYMRDTLQSNVQLISAVKQLKRNDPNLKVIGLSNIAAPDYEALESVIKGWGIFDDFHSSASLGIRKPDAACYKKFLKLIGASASSCVFVDDRLENIVSAHALGLRGVLFEDTEEAVATLHDLFGDPVARGLTFLRQNAKRLFCHLDSGALQPDNYSQLLILEHTGDRSLVSLEKKGVLWNYFIGDPIFANTVYPVDSDTTSLAMIVLDDIPMHEKEKAMDIMLQNLNPDGLPYCWLDKYRPRFCHCICANVWRFFYLNGQAHRLPNVYDFLCRLLRTNAHLFGTRYYTTPEWFFYYLSDVCSKCPDDAGLDEMRGLLAMRIQERMGRGGDLLGTALRVLAAQRLGVANPKDMETLLAAQQADGGWERVWVWRYGKEKVKLGSRGVITAMAVKAIRNAREIEARAQ</sequence>
<dbReference type="InterPro" id="IPR006439">
    <property type="entry name" value="HAD-SF_hydro_IA"/>
</dbReference>
<dbReference type="Gene3D" id="1.10.150.240">
    <property type="entry name" value="Putative phosphatase, domain 2"/>
    <property type="match status" value="1"/>
</dbReference>
<dbReference type="EMBL" id="JAVFKD010000016">
    <property type="protein sequence ID" value="KAK5988302.1"/>
    <property type="molecule type" value="Genomic_DNA"/>
</dbReference>
<keyword evidence="2" id="KW-1185">Reference proteome</keyword>
<reference evidence="1 2" key="1">
    <citation type="submission" date="2024-01" db="EMBL/GenBank/DDBJ databases">
        <title>Complete genome of Cladobotryum mycophilum ATHUM6906.</title>
        <authorList>
            <person name="Christinaki A.C."/>
            <person name="Myridakis A.I."/>
            <person name="Kouvelis V.N."/>
        </authorList>
    </citation>
    <scope>NUCLEOTIDE SEQUENCE [LARGE SCALE GENOMIC DNA]</scope>
    <source>
        <strain evidence="1 2">ATHUM6906</strain>
    </source>
</reference>
<comment type="caution">
    <text evidence="1">The sequence shown here is derived from an EMBL/GenBank/DDBJ whole genome shotgun (WGS) entry which is preliminary data.</text>
</comment>
<dbReference type="InterPro" id="IPR036412">
    <property type="entry name" value="HAD-like_sf"/>
</dbReference>
<dbReference type="Proteomes" id="UP001338125">
    <property type="component" value="Unassembled WGS sequence"/>
</dbReference>
<dbReference type="PANTHER" id="PTHR43611:SF3">
    <property type="entry name" value="FLAVIN MONONUCLEOTIDE HYDROLASE 1, CHLOROPLATIC"/>
    <property type="match status" value="1"/>
</dbReference>
<proteinExistence type="predicted"/>
<accession>A0ABR0S7Z1</accession>
<name>A0ABR0S7Z1_9HYPO</name>
<evidence type="ECO:0000313" key="2">
    <source>
        <dbReference type="Proteomes" id="UP001338125"/>
    </source>
</evidence>
<organism evidence="1 2">
    <name type="scientific">Cladobotryum mycophilum</name>
    <dbReference type="NCBI Taxonomy" id="491253"/>
    <lineage>
        <taxon>Eukaryota</taxon>
        <taxon>Fungi</taxon>
        <taxon>Dikarya</taxon>
        <taxon>Ascomycota</taxon>
        <taxon>Pezizomycotina</taxon>
        <taxon>Sordariomycetes</taxon>
        <taxon>Hypocreomycetidae</taxon>
        <taxon>Hypocreales</taxon>
        <taxon>Hypocreaceae</taxon>
        <taxon>Cladobotryum</taxon>
    </lineage>
</organism>